<feature type="transmembrane region" description="Helical" evidence="2">
    <location>
        <begin position="1381"/>
        <end position="1400"/>
    </location>
</feature>
<feature type="transmembrane region" description="Helical" evidence="2">
    <location>
        <begin position="1444"/>
        <end position="1467"/>
    </location>
</feature>
<accession>A0A7C1FSA9</accession>
<feature type="transmembrane region" description="Helical" evidence="2">
    <location>
        <begin position="851"/>
        <end position="873"/>
    </location>
</feature>
<feature type="transmembrane region" description="Helical" evidence="2">
    <location>
        <begin position="1312"/>
        <end position="1330"/>
    </location>
</feature>
<dbReference type="PANTHER" id="PTHR10790">
    <property type="entry name" value="TPR-DOMAIN CONTAINING PROTEIN"/>
    <property type="match status" value="1"/>
</dbReference>
<feature type="transmembrane region" description="Helical" evidence="2">
    <location>
        <begin position="1099"/>
        <end position="1120"/>
    </location>
</feature>
<dbReference type="EMBL" id="DSMG01000077">
    <property type="protein sequence ID" value="HDX31235.1"/>
    <property type="molecule type" value="Genomic_DNA"/>
</dbReference>
<evidence type="ECO:0000313" key="4">
    <source>
        <dbReference type="EMBL" id="HDX31235.1"/>
    </source>
</evidence>
<feature type="transmembrane region" description="Helical" evidence="2">
    <location>
        <begin position="405"/>
        <end position="426"/>
    </location>
</feature>
<keyword evidence="2" id="KW-0812">Transmembrane</keyword>
<keyword evidence="2" id="KW-0472">Membrane</keyword>
<organism evidence="4">
    <name type="scientific">Caldilinea aerophila</name>
    <dbReference type="NCBI Taxonomy" id="133453"/>
    <lineage>
        <taxon>Bacteria</taxon>
        <taxon>Bacillati</taxon>
        <taxon>Chloroflexota</taxon>
        <taxon>Caldilineae</taxon>
        <taxon>Caldilineales</taxon>
        <taxon>Caldilineaceae</taxon>
        <taxon>Caldilinea</taxon>
    </lineage>
</organism>
<feature type="transmembrane region" description="Helical" evidence="2">
    <location>
        <begin position="1282"/>
        <end position="1306"/>
    </location>
</feature>
<protein>
    <recommendedName>
        <fullName evidence="3">Glycosyltransferase RgtA/B/C/D-like domain-containing protein</fullName>
    </recommendedName>
</protein>
<evidence type="ECO:0000256" key="1">
    <source>
        <dbReference type="SAM" id="MobiDB-lite"/>
    </source>
</evidence>
<sequence length="1659" mass="185650">MTTNLPHSEFLPSMPPNANGRSLSNRIVVPLLLIILLSGLTLRVWNINFDRGIGSHPDERSTACFYATTIALPSSWEQFWDPKRSPMNPLWDLSRQQPRSFTYGHFPLYVGVLMGDLFHHLAPLAKTLGVPDETVSLMQRADTACDAIAVAGRLTIALFDTLTIFLLYLLAARMAGRGAGLLAAAFYAFTVQAIQLGHFFAMDPASTTFTVLAVLGGVSMVATRRLNAALVTGLGCGLAIASKFSALPVLTVPFVAALLIIWQEAQTSRQAGRPFDGRVPFVAIIGVMVAWLTAFVTFFVTSPYAVLDWGTFSRAVLVEQGMMVRGVADFPFTRQYRNTLPYLYFIEQQVRWGLGWPLGVVALLGTAYAAWKALRTIARMVYVGAKNFWPQHRPDGAGVLDSMPLLANLIVWSWVFPYFAITGAFLAKFNRYMSPVLPFVLLWAAWMIAALWKARSRSAGFNGKAKNFSPLLRRFASLALATIGLAGGIFWSLAYVNGVYNREHTWITASRWIYENAPPGSVILWELWDDPLPKTIPGEPGMDMASRGLINIDWSPYEEDTADKYAILKQKLREADFVVYSSKRIYDSVDELPERYPMTNLYYQAMWDGRLGFELAQEVTSPPQLFGFVFDDRHADESFSLYDHPQVTIFRKVRDLSDAEFDAIFDRSWERAIPYYRGKDSPLSPLLEWLGLGSQPGSEQQGLINRVIGLLGVGESRPSPSPSKGEKSFAPSLMFDRPIQELPLVDNYRWNVVASESTALAILWWWAVLTLLGWLAWPLLFGLLRPLRDAGFFLSRTFGWLLAGWLLWMLTSLGLLRNTVLFSWLSVAFLAVVGAWIAHRQRKAMSAFIRTSWPLMLVGELLFAVAFLAFVWVRLQNPDLWQPWFGGEKQMEFAFLNGILRSPTFPPVNPHFAGGVINYYYFGIYLVAYLTKLTGLYAEVAFNLAIPTLFALTVVNVFAVAYSAVEKRIQESRRAREQESTRAGEHENSHALTLPRSHARLSHWWAGLGAALLAPLYVAVLGNLDGFAQVVRNLARLNPSSNFQSAFGGLSDVVAAIGGLQQVLGGTAQWPPYDFWGPSRVIEATINEFPFWSFLFADLHPHLIGIPLSGMFLAFALALLMRETTDWRRSWGEGLAFVALFALLLGTLASVNLWELPTYFGLGVLTFLVSQFRSKGRIDWPVTLLAALLYAGGAYLLFAPFFLNYVNVGASGLGLVKAPDPLDRWLLIWGFFLFVLISWTFYLAGKRPRRPVSKPSGVERAVGLFLRQFDFLPRALFLHNRLVCAPGFFYLLFLVLIPTCLALAIAAWLAGWSVLALCLSWLGLAIAVLWRSADTTDAGAALAAMLTATGLAILAGTQVFYLKDFLNGSDYYRMNTLFKFFSQTWVLWGVAAAIATPRLLDALFPEKRAEGKGTGEQKSTRVGEQENSPALPLSRSPSIAIRSFLLRFAWAFIFALLLVASLAYPILGTPARLEQRMPGWRPEVGTLNGLDFMRQGAYTWPDFNNVIELRYEWEALQWLLHHIWGNAVILESAEVDYYRAWGTRIASNTGLSGLRGMHEQEQRYPEDVGRRDGLHRELWQTPDIARTQQLFEELQIDLVYVGQLERYLHPDGVRKFETMAAQGLLTPLFQNDRVTIYAVPGRLTLRADGVYLPQAAARG</sequence>
<feature type="transmembrane region" description="Helical" evidence="2">
    <location>
        <begin position="475"/>
        <end position="496"/>
    </location>
</feature>
<feature type="transmembrane region" description="Helical" evidence="2">
    <location>
        <begin position="350"/>
        <end position="371"/>
    </location>
</feature>
<feature type="transmembrane region" description="Helical" evidence="2">
    <location>
        <begin position="238"/>
        <end position="261"/>
    </location>
</feature>
<feature type="transmembrane region" description="Helical" evidence="2">
    <location>
        <begin position="1342"/>
        <end position="1361"/>
    </location>
</feature>
<feature type="transmembrane region" description="Helical" evidence="2">
    <location>
        <begin position="940"/>
        <end position="965"/>
    </location>
</feature>
<proteinExistence type="predicted"/>
<feature type="transmembrane region" description="Helical" evidence="2">
    <location>
        <begin position="1156"/>
        <end position="1172"/>
    </location>
</feature>
<comment type="caution">
    <text evidence="4">The sequence shown here is derived from an EMBL/GenBank/DDBJ whole genome shotgun (WGS) entry which is preliminary data.</text>
</comment>
<feature type="transmembrane region" description="Helical" evidence="2">
    <location>
        <begin position="1132"/>
        <end position="1150"/>
    </location>
</feature>
<dbReference type="NCBIfam" id="TIGR03662">
    <property type="entry name" value="Chlor_Arch_YYY"/>
    <property type="match status" value="1"/>
</dbReference>
<feature type="region of interest" description="Disordered" evidence="1">
    <location>
        <begin position="1410"/>
        <end position="1430"/>
    </location>
</feature>
<evidence type="ECO:0000259" key="3">
    <source>
        <dbReference type="Pfam" id="PF13231"/>
    </source>
</evidence>
<dbReference type="Pfam" id="PF13231">
    <property type="entry name" value="PMT_2"/>
    <property type="match status" value="1"/>
</dbReference>
<feature type="domain" description="Glycosyltransferase RgtA/B/C/D-like" evidence="3">
    <location>
        <begin position="151"/>
        <end position="261"/>
    </location>
</feature>
<feature type="transmembrane region" description="Helical" evidence="2">
    <location>
        <begin position="181"/>
        <end position="201"/>
    </location>
</feature>
<dbReference type="InterPro" id="IPR038731">
    <property type="entry name" value="RgtA/B/C-like"/>
</dbReference>
<feature type="transmembrane region" description="Helical" evidence="2">
    <location>
        <begin position="1226"/>
        <end position="1244"/>
    </location>
</feature>
<evidence type="ECO:0000256" key="2">
    <source>
        <dbReference type="SAM" id="Phobius"/>
    </source>
</evidence>
<feature type="transmembrane region" description="Helical" evidence="2">
    <location>
        <begin position="821"/>
        <end position="839"/>
    </location>
</feature>
<gene>
    <name evidence="4" type="ORF">ENQ20_07030</name>
</gene>
<feature type="compositionally biased region" description="Basic and acidic residues" evidence="1">
    <location>
        <begin position="1410"/>
        <end position="1424"/>
    </location>
</feature>
<reference evidence="4" key="1">
    <citation type="journal article" date="2020" name="mSystems">
        <title>Genome- and Community-Level Interaction Insights into Carbon Utilization and Element Cycling Functions of Hydrothermarchaeota in Hydrothermal Sediment.</title>
        <authorList>
            <person name="Zhou Z."/>
            <person name="Liu Y."/>
            <person name="Xu W."/>
            <person name="Pan J."/>
            <person name="Luo Z.H."/>
            <person name="Li M."/>
        </authorList>
    </citation>
    <scope>NUCLEOTIDE SEQUENCE [LARGE SCALE GENOMIC DNA]</scope>
    <source>
        <strain evidence="4">SpSt-289</strain>
    </source>
</reference>
<feature type="transmembrane region" description="Helical" evidence="2">
    <location>
        <begin position="281"/>
        <end position="300"/>
    </location>
</feature>
<keyword evidence="2" id="KW-1133">Transmembrane helix</keyword>
<feature type="transmembrane region" description="Helical" evidence="2">
    <location>
        <begin position="432"/>
        <end position="454"/>
    </location>
</feature>
<feature type="transmembrane region" description="Helical" evidence="2">
    <location>
        <begin position="763"/>
        <end position="785"/>
    </location>
</feature>
<feature type="transmembrane region" description="Helical" evidence="2">
    <location>
        <begin position="1004"/>
        <end position="1024"/>
    </location>
</feature>
<feature type="transmembrane region" description="Helical" evidence="2">
    <location>
        <begin position="797"/>
        <end position="815"/>
    </location>
</feature>
<dbReference type="InterPro" id="IPR018746">
    <property type="entry name" value="DUF2298"/>
</dbReference>
<feature type="transmembrane region" description="Helical" evidence="2">
    <location>
        <begin position="147"/>
        <end position="169"/>
    </location>
</feature>
<dbReference type="PANTHER" id="PTHR10790:SF51">
    <property type="entry name" value="TETRATRICOPEPTIDE REPEAT PROTEIN"/>
    <property type="match status" value="1"/>
</dbReference>
<feature type="transmembrane region" description="Helical" evidence="2">
    <location>
        <begin position="1184"/>
        <end position="1206"/>
    </location>
</feature>
<feature type="transmembrane region" description="Helical" evidence="2">
    <location>
        <begin position="27"/>
        <end position="45"/>
    </location>
</feature>
<name>A0A7C1FSA9_9CHLR</name>
<dbReference type="Pfam" id="PF10060">
    <property type="entry name" value="DUF2298"/>
    <property type="match status" value="1"/>
</dbReference>